<name>A0A195BRH9_9HYME</name>
<dbReference type="EMBL" id="KQ976417">
    <property type="protein sequence ID" value="KYM89642.1"/>
    <property type="molecule type" value="Genomic_DNA"/>
</dbReference>
<protein>
    <submittedName>
        <fullName evidence="1">Uncharacterized protein</fullName>
    </submittedName>
</protein>
<evidence type="ECO:0000313" key="1">
    <source>
        <dbReference type="EMBL" id="KYM89642.1"/>
    </source>
</evidence>
<sequence length="163" mass="19024">MRSVRSVKVAVATIKIQVPCNYICSYILRLGRAHHYHQSLHGSLGRECLASEATNRRRAAKKEASLEKHLPPPGYIALLNFIYTCITRLNTRRRLAHRLQMRCVTREYSVHAISRDVKKRGKSPGRKNSREFFSRIFFEVRTLLTNENCENMNCLYIIYKKRG</sequence>
<organism evidence="1 2">
    <name type="scientific">Atta colombica</name>
    <dbReference type="NCBI Taxonomy" id="520822"/>
    <lineage>
        <taxon>Eukaryota</taxon>
        <taxon>Metazoa</taxon>
        <taxon>Ecdysozoa</taxon>
        <taxon>Arthropoda</taxon>
        <taxon>Hexapoda</taxon>
        <taxon>Insecta</taxon>
        <taxon>Pterygota</taxon>
        <taxon>Neoptera</taxon>
        <taxon>Endopterygota</taxon>
        <taxon>Hymenoptera</taxon>
        <taxon>Apocrita</taxon>
        <taxon>Aculeata</taxon>
        <taxon>Formicoidea</taxon>
        <taxon>Formicidae</taxon>
        <taxon>Myrmicinae</taxon>
        <taxon>Atta</taxon>
    </lineage>
</organism>
<evidence type="ECO:0000313" key="2">
    <source>
        <dbReference type="Proteomes" id="UP000078540"/>
    </source>
</evidence>
<accession>A0A195BRH9</accession>
<keyword evidence="2" id="KW-1185">Reference proteome</keyword>
<proteinExistence type="predicted"/>
<reference evidence="1 2" key="1">
    <citation type="submission" date="2015-09" db="EMBL/GenBank/DDBJ databases">
        <title>Atta colombica WGS genome.</title>
        <authorList>
            <person name="Nygaard S."/>
            <person name="Hu H."/>
            <person name="Boomsma J."/>
            <person name="Zhang G."/>
        </authorList>
    </citation>
    <scope>NUCLEOTIDE SEQUENCE [LARGE SCALE GENOMIC DNA]</scope>
    <source>
        <strain evidence="1">Treedump-2</strain>
        <tissue evidence="1">Whole body</tissue>
    </source>
</reference>
<dbReference type="AlphaFoldDB" id="A0A195BRH9"/>
<gene>
    <name evidence="1" type="ORF">ALC53_01954</name>
</gene>
<dbReference type="Proteomes" id="UP000078540">
    <property type="component" value="Unassembled WGS sequence"/>
</dbReference>